<dbReference type="PANTHER" id="PTHR30026:SF20">
    <property type="entry name" value="OUTER MEMBRANE PROTEIN TOLC"/>
    <property type="match status" value="1"/>
</dbReference>
<name>A0A845G6A6_9BURK</name>
<organism evidence="9 10">
    <name type="scientific">Duganella vulcania</name>
    <dbReference type="NCBI Taxonomy" id="2692166"/>
    <lineage>
        <taxon>Bacteria</taxon>
        <taxon>Pseudomonadati</taxon>
        <taxon>Pseudomonadota</taxon>
        <taxon>Betaproteobacteria</taxon>
        <taxon>Burkholderiales</taxon>
        <taxon>Oxalobacteraceae</taxon>
        <taxon>Telluria group</taxon>
        <taxon>Duganella</taxon>
    </lineage>
</organism>
<dbReference type="AlphaFoldDB" id="A0A845G6A6"/>
<reference evidence="9 10" key="1">
    <citation type="submission" date="2020-01" db="EMBL/GenBank/DDBJ databases">
        <title>Novel species isolated from a subtropical stream in China.</title>
        <authorList>
            <person name="Lu H."/>
        </authorList>
    </citation>
    <scope>NUCLEOTIDE SEQUENCE [LARGE SCALE GENOMIC DNA]</scope>
    <source>
        <strain evidence="9 10">FT82W</strain>
    </source>
</reference>
<dbReference type="SUPFAM" id="SSF56954">
    <property type="entry name" value="Outer membrane efflux proteins (OEP)"/>
    <property type="match status" value="1"/>
</dbReference>
<dbReference type="GO" id="GO:0015288">
    <property type="term" value="F:porin activity"/>
    <property type="evidence" value="ECO:0007669"/>
    <property type="project" value="TreeGrafter"/>
</dbReference>
<dbReference type="InterPro" id="IPR051906">
    <property type="entry name" value="TolC-like"/>
</dbReference>
<evidence type="ECO:0000256" key="4">
    <source>
        <dbReference type="ARBA" id="ARBA00022452"/>
    </source>
</evidence>
<dbReference type="InterPro" id="IPR003423">
    <property type="entry name" value="OMP_efflux"/>
</dbReference>
<feature type="signal peptide" evidence="8">
    <location>
        <begin position="1"/>
        <end position="33"/>
    </location>
</feature>
<comment type="subcellular location">
    <subcellularLocation>
        <location evidence="1">Cell outer membrane</location>
    </subcellularLocation>
</comment>
<sequence length="448" mass="49294">MTVANLTTRSRVMTTMAAAISAAALFYSPASSALGLVQAYQAALQNDAVYRAAVYANEGAKENRALGLSNLLPNVSGSWSGSQNRTTLSQGKISVPRDYLSRSSTIQVRQSLFNLDGWARYKQGTAQANYGAAQLDSQKQEVIIRVVSAYLDVLFKRDLLALSKAERDMYVEQRKVNDRMFERGEGTKTDMIETQARLDVAEAQVLESEDNLVVSHDTLASIIGGEVGELDTLTPDFRVSPTDGQPFEYWKSVAIERNPDIKTLTYGVEIANQEVKKAYAAHAPRVDFIGTYGRTSSDSINTYDQDQIIRSIGIQVNIPLYSGGQISALSRQAVAGREKSKADLQAQIDKIVLELRKDYSVMQSSVKRVDALLHSVASAETLIKATQQSIKGGVRINLDALNANQQLYVAKRDLAQARYNYLLTSLRMRACVGTLGESDLREMAAYFQ</sequence>
<keyword evidence="8" id="KW-0732">Signal</keyword>
<dbReference type="Pfam" id="PF02321">
    <property type="entry name" value="OEP"/>
    <property type="match status" value="2"/>
</dbReference>
<evidence type="ECO:0000256" key="7">
    <source>
        <dbReference type="ARBA" id="ARBA00023237"/>
    </source>
</evidence>
<accession>A0A845G6A6</accession>
<dbReference type="GO" id="GO:1990281">
    <property type="term" value="C:efflux pump complex"/>
    <property type="evidence" value="ECO:0007669"/>
    <property type="project" value="TreeGrafter"/>
</dbReference>
<evidence type="ECO:0000256" key="6">
    <source>
        <dbReference type="ARBA" id="ARBA00023136"/>
    </source>
</evidence>
<keyword evidence="6" id="KW-0472">Membrane</keyword>
<evidence type="ECO:0000313" key="9">
    <source>
        <dbReference type="EMBL" id="MYM89834.1"/>
    </source>
</evidence>
<feature type="chain" id="PRO_5032565731" evidence="8">
    <location>
        <begin position="34"/>
        <end position="448"/>
    </location>
</feature>
<keyword evidence="3" id="KW-0813">Transport</keyword>
<keyword evidence="7" id="KW-0998">Cell outer membrane</keyword>
<evidence type="ECO:0000256" key="3">
    <source>
        <dbReference type="ARBA" id="ARBA00022448"/>
    </source>
</evidence>
<dbReference type="Gene3D" id="1.20.1600.10">
    <property type="entry name" value="Outer membrane efflux proteins (OEP)"/>
    <property type="match status" value="1"/>
</dbReference>
<dbReference type="Proteomes" id="UP000470302">
    <property type="component" value="Unassembled WGS sequence"/>
</dbReference>
<proteinExistence type="inferred from homology"/>
<comment type="caution">
    <text evidence="9">The sequence shown here is derived from an EMBL/GenBank/DDBJ whole genome shotgun (WGS) entry which is preliminary data.</text>
</comment>
<keyword evidence="4" id="KW-1134">Transmembrane beta strand</keyword>
<protein>
    <submittedName>
        <fullName evidence="9">TolC family outer membrane protein</fullName>
    </submittedName>
</protein>
<evidence type="ECO:0000256" key="1">
    <source>
        <dbReference type="ARBA" id="ARBA00004442"/>
    </source>
</evidence>
<keyword evidence="5" id="KW-0812">Transmembrane</keyword>
<evidence type="ECO:0000256" key="5">
    <source>
        <dbReference type="ARBA" id="ARBA00022692"/>
    </source>
</evidence>
<comment type="similarity">
    <text evidence="2">Belongs to the outer membrane factor (OMF) (TC 1.B.17) family.</text>
</comment>
<dbReference type="GO" id="GO:0015562">
    <property type="term" value="F:efflux transmembrane transporter activity"/>
    <property type="evidence" value="ECO:0007669"/>
    <property type="project" value="InterPro"/>
</dbReference>
<dbReference type="GO" id="GO:0009279">
    <property type="term" value="C:cell outer membrane"/>
    <property type="evidence" value="ECO:0007669"/>
    <property type="project" value="UniProtKB-SubCell"/>
</dbReference>
<dbReference type="PANTHER" id="PTHR30026">
    <property type="entry name" value="OUTER MEMBRANE PROTEIN TOLC"/>
    <property type="match status" value="1"/>
</dbReference>
<evidence type="ECO:0000256" key="2">
    <source>
        <dbReference type="ARBA" id="ARBA00007613"/>
    </source>
</evidence>
<dbReference type="NCBIfam" id="TIGR01844">
    <property type="entry name" value="type_I_sec_TolC"/>
    <property type="match status" value="1"/>
</dbReference>
<evidence type="ECO:0000313" key="10">
    <source>
        <dbReference type="Proteomes" id="UP000470302"/>
    </source>
</evidence>
<dbReference type="EMBL" id="WWCW01000090">
    <property type="protein sequence ID" value="MYM89834.1"/>
    <property type="molecule type" value="Genomic_DNA"/>
</dbReference>
<evidence type="ECO:0000256" key="8">
    <source>
        <dbReference type="SAM" id="SignalP"/>
    </source>
</evidence>
<dbReference type="InterPro" id="IPR010130">
    <property type="entry name" value="T1SS_OMP_TolC"/>
</dbReference>
<gene>
    <name evidence="9" type="ORF">GTP91_21965</name>
</gene>